<name>A0A4Z1T3G0_GIAMU</name>
<feature type="domain" description="6-phosphogluconate dehydrogenase C-terminal" evidence="16">
    <location>
        <begin position="183"/>
        <end position="465"/>
    </location>
</feature>
<dbReference type="EMBL" id="VDLU01000004">
    <property type="protein sequence ID" value="TNJ26941.1"/>
    <property type="molecule type" value="Genomic_DNA"/>
</dbReference>
<feature type="binding site" evidence="15">
    <location>
        <begin position="9"/>
        <end position="14"/>
    </location>
    <ligand>
        <name>NADP(+)</name>
        <dbReference type="ChEBI" id="CHEBI:58349"/>
    </ligand>
</feature>
<feature type="binding site" evidence="15">
    <location>
        <begin position="73"/>
        <end position="75"/>
    </location>
    <ligand>
        <name>NADP(+)</name>
        <dbReference type="ChEBI" id="CHEBI:58349"/>
    </ligand>
</feature>
<feature type="binding site" evidence="15">
    <location>
        <begin position="32"/>
        <end position="34"/>
    </location>
    <ligand>
        <name>NADP(+)</name>
        <dbReference type="ChEBI" id="CHEBI:58349"/>
    </ligand>
</feature>
<dbReference type="InterPro" id="IPR036291">
    <property type="entry name" value="NAD(P)-bd_dom_sf"/>
</dbReference>
<dbReference type="GO" id="GO:0050661">
    <property type="term" value="F:NADP binding"/>
    <property type="evidence" value="ECO:0007669"/>
    <property type="project" value="InterPro"/>
</dbReference>
<keyword evidence="18" id="KW-1185">Reference proteome</keyword>
<evidence type="ECO:0000256" key="6">
    <source>
        <dbReference type="ARBA" id="ARBA00018193"/>
    </source>
</evidence>
<dbReference type="NCBIfam" id="NF006765">
    <property type="entry name" value="PRK09287.1"/>
    <property type="match status" value="1"/>
</dbReference>
<evidence type="ECO:0000256" key="5">
    <source>
        <dbReference type="ARBA" id="ARBA00013011"/>
    </source>
</evidence>
<evidence type="ECO:0000256" key="11">
    <source>
        <dbReference type="ARBA" id="ARBA00048640"/>
    </source>
</evidence>
<dbReference type="GO" id="GO:0006098">
    <property type="term" value="P:pentose-phosphate shunt"/>
    <property type="evidence" value="ECO:0007669"/>
    <property type="project" value="UniProtKB-UniPathway"/>
</dbReference>
<dbReference type="UniPathway" id="UPA00115">
    <property type="reaction ID" value="UER00410"/>
</dbReference>
<comment type="catalytic activity">
    <reaction evidence="11 12">
        <text>6-phospho-D-gluconate + NADP(+) = D-ribulose 5-phosphate + CO2 + NADPH</text>
        <dbReference type="Rhea" id="RHEA:10116"/>
        <dbReference type="ChEBI" id="CHEBI:16526"/>
        <dbReference type="ChEBI" id="CHEBI:57783"/>
        <dbReference type="ChEBI" id="CHEBI:58121"/>
        <dbReference type="ChEBI" id="CHEBI:58349"/>
        <dbReference type="ChEBI" id="CHEBI:58759"/>
        <dbReference type="EC" id="1.1.1.44"/>
    </reaction>
</comment>
<protein>
    <recommendedName>
        <fullName evidence="6 12">6-phosphogluconate dehydrogenase, decarboxylating</fullName>
        <ecNumber evidence="5 12">1.1.1.44</ecNumber>
    </recommendedName>
</protein>
<comment type="similarity">
    <text evidence="3 12">Belongs to the 6-phosphogluconate dehydrogenase family.</text>
</comment>
<feature type="binding site" description="in other chain" evidence="14">
    <location>
        <position position="195"/>
    </location>
    <ligand>
        <name>substrate</name>
        <note>ligand shared between dimeric partners</note>
    </ligand>
</feature>
<dbReference type="PANTHER" id="PTHR11811">
    <property type="entry name" value="6-PHOSPHOGLUCONATE DEHYDROGENASE"/>
    <property type="match status" value="1"/>
</dbReference>
<dbReference type="VEuPathDB" id="GiardiaDB:GMRT_15068"/>
<keyword evidence="8 12" id="KW-0560">Oxidoreductase</keyword>
<dbReference type="Pfam" id="PF03446">
    <property type="entry name" value="NAD_binding_2"/>
    <property type="match status" value="1"/>
</dbReference>
<comment type="subunit">
    <text evidence="4 12">Homodimer.</text>
</comment>
<feature type="binding site" description="in other chain" evidence="14">
    <location>
        <position position="289"/>
    </location>
    <ligand>
        <name>substrate</name>
        <note>ligand shared between dimeric partners</note>
    </ligand>
</feature>
<reference evidence="17 18" key="1">
    <citation type="submission" date="2019-05" db="EMBL/GenBank/DDBJ databases">
        <title>The compact genome of Giardia muris reveals important steps in the evolution of intestinal protozoan parasites.</title>
        <authorList>
            <person name="Xu F."/>
            <person name="Jimenez-Gonzalez A."/>
            <person name="Einarsson E."/>
            <person name="Astvaldsson A."/>
            <person name="Peirasmaki D."/>
            <person name="Eckmann L."/>
            <person name="Andersson J.O."/>
            <person name="Svard S.G."/>
            <person name="Jerlstrom-Hultqvist J."/>
        </authorList>
    </citation>
    <scope>NUCLEOTIDE SEQUENCE [LARGE SCALE GENOMIC DNA]</scope>
    <source>
        <strain evidence="17 18">Roberts-Thomson</strain>
    </source>
</reference>
<dbReference type="InterPro" id="IPR006183">
    <property type="entry name" value="Pgluconate_DH"/>
</dbReference>
<proteinExistence type="inferred from homology"/>
<dbReference type="InterPro" id="IPR006114">
    <property type="entry name" value="6PGDH_C"/>
</dbReference>
<dbReference type="InterPro" id="IPR006115">
    <property type="entry name" value="6PGDH_NADP-bd"/>
</dbReference>
<organism evidence="17 18">
    <name type="scientific">Giardia muris</name>
    <dbReference type="NCBI Taxonomy" id="5742"/>
    <lineage>
        <taxon>Eukaryota</taxon>
        <taxon>Metamonada</taxon>
        <taxon>Diplomonadida</taxon>
        <taxon>Hexamitidae</taxon>
        <taxon>Giardiinae</taxon>
        <taxon>Giardia</taxon>
    </lineage>
</organism>
<evidence type="ECO:0000259" key="16">
    <source>
        <dbReference type="SMART" id="SM01350"/>
    </source>
</evidence>
<evidence type="ECO:0000256" key="7">
    <source>
        <dbReference type="ARBA" id="ARBA00022857"/>
    </source>
</evidence>
<keyword evidence="7 12" id="KW-0521">NADP</keyword>
<dbReference type="InterPro" id="IPR008927">
    <property type="entry name" value="6-PGluconate_DH-like_C_sf"/>
</dbReference>
<comment type="function">
    <text evidence="1 12">Catalyzes the oxidative decarboxylation of 6-phosphogluconate to ribulose 5-phosphate and CO(2), with concomitant reduction of NADP to NADPH.</text>
</comment>
<dbReference type="SUPFAM" id="SSF51735">
    <property type="entry name" value="NAD(P)-binding Rossmann-fold domains"/>
    <property type="match status" value="1"/>
</dbReference>
<keyword evidence="10 12" id="KW-0570">Pentose shunt</keyword>
<feature type="active site" description="Proton donor" evidence="13">
    <location>
        <position position="194"/>
    </location>
</feature>
<feature type="binding site" description="in other chain" evidence="14">
    <location>
        <begin position="190"/>
        <end position="191"/>
    </location>
    <ligand>
        <name>substrate</name>
        <note>ligand shared between dimeric partners</note>
    </ligand>
</feature>
<dbReference type="OrthoDB" id="434986at2759"/>
<feature type="binding site" evidence="14">
    <location>
        <position position="449"/>
    </location>
    <ligand>
        <name>substrate</name>
        <note>ligand shared between dimeric partners</note>
    </ligand>
</feature>
<feature type="binding site" evidence="15">
    <location>
        <position position="100"/>
    </location>
    <ligand>
        <name>NADP(+)</name>
        <dbReference type="ChEBI" id="CHEBI:58349"/>
    </ligand>
</feature>
<dbReference type="Gene3D" id="1.10.1040.10">
    <property type="entry name" value="N-(1-d-carboxylethyl)-l-norvaline Dehydrogenase, domain 2"/>
    <property type="match status" value="1"/>
</dbReference>
<dbReference type="SMART" id="SM01350">
    <property type="entry name" value="6PGD"/>
    <property type="match status" value="1"/>
</dbReference>
<evidence type="ECO:0000256" key="15">
    <source>
        <dbReference type="PIRSR" id="PIRSR000109-3"/>
    </source>
</evidence>
<evidence type="ECO:0000256" key="13">
    <source>
        <dbReference type="PIRSR" id="PIRSR000109-1"/>
    </source>
</evidence>
<evidence type="ECO:0000256" key="12">
    <source>
        <dbReference type="PIRNR" id="PIRNR000109"/>
    </source>
</evidence>
<dbReference type="PRINTS" id="PR00076">
    <property type="entry name" value="6PGDHDRGNASE"/>
</dbReference>
<evidence type="ECO:0000256" key="4">
    <source>
        <dbReference type="ARBA" id="ARBA00011738"/>
    </source>
</evidence>
<evidence type="ECO:0000256" key="14">
    <source>
        <dbReference type="PIRSR" id="PIRSR000109-2"/>
    </source>
</evidence>
<dbReference type="Pfam" id="PF00393">
    <property type="entry name" value="6PGD"/>
    <property type="match status" value="1"/>
</dbReference>
<dbReference type="Gene3D" id="3.40.50.720">
    <property type="entry name" value="NAD(P)-binding Rossmann-like Domain"/>
    <property type="match status" value="1"/>
</dbReference>
<feature type="binding site" description="in other chain" evidence="14">
    <location>
        <position position="100"/>
    </location>
    <ligand>
        <name>substrate</name>
        <note>ligand shared between dimeric partners</note>
    </ligand>
</feature>
<dbReference type="PIRSF" id="PIRSF000109">
    <property type="entry name" value="6PGD"/>
    <property type="match status" value="1"/>
</dbReference>
<dbReference type="SUPFAM" id="SSF48179">
    <property type="entry name" value="6-phosphogluconate dehydrogenase C-terminal domain-like"/>
    <property type="match status" value="1"/>
</dbReference>
<dbReference type="FunFam" id="1.10.1040.10:FF:000032">
    <property type="entry name" value="6-phosphogluconate dehydrogenase, decarboxylating"/>
    <property type="match status" value="1"/>
</dbReference>
<dbReference type="GO" id="GO:0004616">
    <property type="term" value="F:phosphogluconate dehydrogenase (decarboxylating) activity"/>
    <property type="evidence" value="ECO:0007669"/>
    <property type="project" value="UniProtKB-EC"/>
</dbReference>
<feature type="binding site" description="in other chain" evidence="14">
    <location>
        <begin position="127"/>
        <end position="129"/>
    </location>
    <ligand>
        <name>substrate</name>
        <note>ligand shared between dimeric partners</note>
    </ligand>
</feature>
<dbReference type="GO" id="GO:0019521">
    <property type="term" value="P:D-gluconate metabolic process"/>
    <property type="evidence" value="ECO:0007669"/>
    <property type="project" value="UniProtKB-KW"/>
</dbReference>
<dbReference type="Gene3D" id="1.20.5.320">
    <property type="entry name" value="6-Phosphogluconate Dehydrogenase, domain 3"/>
    <property type="match status" value="1"/>
</dbReference>
<accession>A0A4Z1T3G0</accession>
<evidence type="ECO:0000256" key="8">
    <source>
        <dbReference type="ARBA" id="ARBA00023002"/>
    </source>
</evidence>
<dbReference type="AlphaFoldDB" id="A0A4Z1T3G0"/>
<feature type="binding site" description="in other chain" evidence="14">
    <location>
        <position position="262"/>
    </location>
    <ligand>
        <name>substrate</name>
        <note>ligand shared between dimeric partners</note>
    </ligand>
</feature>
<evidence type="ECO:0000256" key="10">
    <source>
        <dbReference type="ARBA" id="ARBA00023126"/>
    </source>
</evidence>
<comment type="caution">
    <text evidence="17">The sequence shown here is derived from an EMBL/GenBank/DDBJ whole genome shotgun (WGS) entry which is preliminary data.</text>
</comment>
<sequence length="466" mass="50333">MSADIGLVGMGPMGKNLAINFHTKGFSVAVHNRTHSKAEAAANEVNSPNFRAYKDVADFVAALRPPRVVILLVQADVVDSVGEAIAAKLSRDDILIDSGNSLYKLTETRRDHFRERFGVHFYGIGISGGEEGALKGPAIMVGGDRESAHGRLLPLLERVCALPQVAGADNRRCIAYCGAGGAGHMVKMVHNGCEYGIMQLIAEACVLLRSALGLTAAQAGDVFSSAGAHEGAYLFENVAQVLRKKEGADCLIDKVKDIARQKGTGRWTSVEALNHGVPTSIIDAGVLARTFSEQRHHISLADDGSCSGKVDLKEGDVIDALMAGVVLTFQQSMDLIVAISNRMGYETDLAEVLQAWRGGCIIRMNFLTELATYYRSAAAGALLIEAPFIRERYLNTKTIESLRRVVGLGLHRGIPMPAFTAVVTYVDLLRTDRLATAYIQGMRDNFGAHTFERIDKPGTHHADWSE</sequence>
<evidence type="ECO:0000256" key="9">
    <source>
        <dbReference type="ARBA" id="ARBA00023064"/>
    </source>
</evidence>
<evidence type="ECO:0000313" key="17">
    <source>
        <dbReference type="EMBL" id="TNJ26941.1"/>
    </source>
</evidence>
<dbReference type="Proteomes" id="UP000315496">
    <property type="component" value="Chromosome 4"/>
</dbReference>
<evidence type="ECO:0000313" key="18">
    <source>
        <dbReference type="Proteomes" id="UP000315496"/>
    </source>
</evidence>
<dbReference type="InterPro" id="IPR013328">
    <property type="entry name" value="6PGD_dom2"/>
</dbReference>
<evidence type="ECO:0000256" key="2">
    <source>
        <dbReference type="ARBA" id="ARBA00004874"/>
    </source>
</evidence>
<keyword evidence="9" id="KW-0311">Gluconate utilization</keyword>
<feature type="binding site" evidence="14">
    <location>
        <position position="443"/>
    </location>
    <ligand>
        <name>substrate</name>
        <note>ligand shared between dimeric partners</note>
    </ligand>
</feature>
<feature type="active site" description="Proton acceptor" evidence="13">
    <location>
        <position position="187"/>
    </location>
</feature>
<dbReference type="EC" id="1.1.1.44" evidence="5 12"/>
<comment type="pathway">
    <text evidence="2 12">Carbohydrate degradation; pentose phosphate pathway; D-ribulose 5-phosphate from D-glucose 6-phosphate (oxidative stage): step 3/3.</text>
</comment>
<dbReference type="InterPro" id="IPR006113">
    <property type="entry name" value="6PGDH_Gnd/GntZ"/>
</dbReference>
<evidence type="ECO:0000256" key="1">
    <source>
        <dbReference type="ARBA" id="ARBA00002526"/>
    </source>
</evidence>
<evidence type="ECO:0000256" key="3">
    <source>
        <dbReference type="ARBA" id="ARBA00008419"/>
    </source>
</evidence>
<gene>
    <name evidence="17" type="ORF">GMRT_15068</name>
</gene>